<dbReference type="NCBIfam" id="TIGR04145">
    <property type="entry name" value="Firmicu_CTERM"/>
    <property type="match status" value="1"/>
</dbReference>
<keyword evidence="1" id="KW-1133">Transmembrane helix</keyword>
<protein>
    <recommendedName>
        <fullName evidence="5">Firmicu-CTERM domain-containing protein</fullName>
    </recommendedName>
</protein>
<feature type="chain" id="PRO_5039669212" description="Firmicu-CTERM domain-containing protein" evidence="2">
    <location>
        <begin position="25"/>
        <end position="230"/>
    </location>
</feature>
<keyword evidence="1" id="KW-0812">Transmembrane</keyword>
<accession>A0A1M7YCB9</accession>
<evidence type="ECO:0000256" key="2">
    <source>
        <dbReference type="SAM" id="SignalP"/>
    </source>
</evidence>
<evidence type="ECO:0008006" key="5">
    <source>
        <dbReference type="Google" id="ProtNLM"/>
    </source>
</evidence>
<evidence type="ECO:0000256" key="1">
    <source>
        <dbReference type="SAM" id="Phobius"/>
    </source>
</evidence>
<sequence length="230" mass="25409">MKRIVKFIFTAIILMQLTGIKAYADAPAITIDGYFDDWMSMPKATVTYNSQYPNYISLVKDDTSIYLFYESNKQSSGSYIPLDSISLTIGSINTQIFLRYPTSSGTTDWSRGVYDLGRGTYLGLSPFTYWPNNSLGEAALVKNDGNYVEMRMSIAALENNLSMPSGTINNGARVSVNIPGLGGTTVSAVDTPTGFQYGFVIPLIFGIFIARRVMHRGLTYERQMAKSEAL</sequence>
<feature type="transmembrane region" description="Helical" evidence="1">
    <location>
        <begin position="194"/>
        <end position="214"/>
    </location>
</feature>
<keyword evidence="2" id="KW-0732">Signal</keyword>
<evidence type="ECO:0000313" key="3">
    <source>
        <dbReference type="EMBL" id="SHO50241.1"/>
    </source>
</evidence>
<name>A0A1M7YCB9_9FIRM</name>
<reference evidence="3 4" key="1">
    <citation type="submission" date="2016-12" db="EMBL/GenBank/DDBJ databases">
        <authorList>
            <person name="Song W.-J."/>
            <person name="Kurnit D.M."/>
        </authorList>
    </citation>
    <scope>NUCLEOTIDE SEQUENCE [LARGE SCALE GENOMIC DNA]</scope>
    <source>
        <strain evidence="3 4">DSM 12503</strain>
    </source>
</reference>
<feature type="signal peptide" evidence="2">
    <location>
        <begin position="1"/>
        <end position="24"/>
    </location>
</feature>
<keyword evidence="1" id="KW-0472">Membrane</keyword>
<evidence type="ECO:0000313" key="4">
    <source>
        <dbReference type="Proteomes" id="UP000184612"/>
    </source>
</evidence>
<gene>
    <name evidence="3" type="ORF">SAMN02745217_02651</name>
</gene>
<dbReference type="EMBL" id="FRFD01000007">
    <property type="protein sequence ID" value="SHO50241.1"/>
    <property type="molecule type" value="Genomic_DNA"/>
</dbReference>
<dbReference type="AlphaFoldDB" id="A0A1M7YCB9"/>
<dbReference type="RefSeq" id="WP_073589327.1">
    <property type="nucleotide sequence ID" value="NZ_FRFD01000007.1"/>
</dbReference>
<proteinExistence type="predicted"/>
<organism evidence="3 4">
    <name type="scientific">Anaerocolumna xylanovorans DSM 12503</name>
    <dbReference type="NCBI Taxonomy" id="1121345"/>
    <lineage>
        <taxon>Bacteria</taxon>
        <taxon>Bacillati</taxon>
        <taxon>Bacillota</taxon>
        <taxon>Clostridia</taxon>
        <taxon>Lachnospirales</taxon>
        <taxon>Lachnospiraceae</taxon>
        <taxon>Anaerocolumna</taxon>
    </lineage>
</organism>
<dbReference type="OrthoDB" id="2067260at2"/>
<dbReference type="STRING" id="1121345.SAMN02745217_02651"/>
<dbReference type="InterPro" id="IPR026409">
    <property type="entry name" value="Firmicu_CTERM"/>
</dbReference>
<keyword evidence="4" id="KW-1185">Reference proteome</keyword>
<dbReference type="Proteomes" id="UP000184612">
    <property type="component" value="Unassembled WGS sequence"/>
</dbReference>